<gene>
    <name evidence="1" type="ORF">ASPFODRAFT_204660</name>
</gene>
<reference evidence="2" key="1">
    <citation type="journal article" date="2017" name="Genome Biol.">
        <title>Comparative genomics reveals high biological diversity and specific adaptations in the industrially and medically important fungal genus Aspergillus.</title>
        <authorList>
            <person name="de Vries R.P."/>
            <person name="Riley R."/>
            <person name="Wiebenga A."/>
            <person name="Aguilar-Osorio G."/>
            <person name="Amillis S."/>
            <person name="Uchima C.A."/>
            <person name="Anderluh G."/>
            <person name="Asadollahi M."/>
            <person name="Askin M."/>
            <person name="Barry K."/>
            <person name="Battaglia E."/>
            <person name="Bayram O."/>
            <person name="Benocci T."/>
            <person name="Braus-Stromeyer S.A."/>
            <person name="Caldana C."/>
            <person name="Canovas D."/>
            <person name="Cerqueira G.C."/>
            <person name="Chen F."/>
            <person name="Chen W."/>
            <person name="Choi C."/>
            <person name="Clum A."/>
            <person name="Dos Santos R.A."/>
            <person name="Damasio A.R."/>
            <person name="Diallinas G."/>
            <person name="Emri T."/>
            <person name="Fekete E."/>
            <person name="Flipphi M."/>
            <person name="Freyberg S."/>
            <person name="Gallo A."/>
            <person name="Gournas C."/>
            <person name="Habgood R."/>
            <person name="Hainaut M."/>
            <person name="Harispe M.L."/>
            <person name="Henrissat B."/>
            <person name="Hilden K.S."/>
            <person name="Hope R."/>
            <person name="Hossain A."/>
            <person name="Karabika E."/>
            <person name="Karaffa L."/>
            <person name="Karanyi Z."/>
            <person name="Krasevec N."/>
            <person name="Kuo A."/>
            <person name="Kusch H."/>
            <person name="LaButti K."/>
            <person name="Lagendijk E.L."/>
            <person name="Lapidus A."/>
            <person name="Levasseur A."/>
            <person name="Lindquist E."/>
            <person name="Lipzen A."/>
            <person name="Logrieco A.F."/>
            <person name="MacCabe A."/>
            <person name="Maekelae M.R."/>
            <person name="Malavazi I."/>
            <person name="Melin P."/>
            <person name="Meyer V."/>
            <person name="Mielnichuk N."/>
            <person name="Miskei M."/>
            <person name="Molnar A.P."/>
            <person name="Mule G."/>
            <person name="Ngan C.Y."/>
            <person name="Orejas M."/>
            <person name="Orosz E."/>
            <person name="Ouedraogo J.P."/>
            <person name="Overkamp K.M."/>
            <person name="Park H.-S."/>
            <person name="Perrone G."/>
            <person name="Piumi F."/>
            <person name="Punt P.J."/>
            <person name="Ram A.F."/>
            <person name="Ramon A."/>
            <person name="Rauscher S."/>
            <person name="Record E."/>
            <person name="Riano-Pachon D.M."/>
            <person name="Robert V."/>
            <person name="Roehrig J."/>
            <person name="Ruller R."/>
            <person name="Salamov A."/>
            <person name="Salih N.S."/>
            <person name="Samson R.A."/>
            <person name="Sandor E."/>
            <person name="Sanguinetti M."/>
            <person name="Schuetze T."/>
            <person name="Sepcic K."/>
            <person name="Shelest E."/>
            <person name="Sherlock G."/>
            <person name="Sophianopoulou V."/>
            <person name="Squina F.M."/>
            <person name="Sun H."/>
            <person name="Susca A."/>
            <person name="Todd R.B."/>
            <person name="Tsang A."/>
            <person name="Unkles S.E."/>
            <person name="van de Wiele N."/>
            <person name="van Rossen-Uffink D."/>
            <person name="Oliveira J.V."/>
            <person name="Vesth T.C."/>
            <person name="Visser J."/>
            <person name="Yu J.-H."/>
            <person name="Zhou M."/>
            <person name="Andersen M.R."/>
            <person name="Archer D.B."/>
            <person name="Baker S.E."/>
            <person name="Benoit I."/>
            <person name="Brakhage A.A."/>
            <person name="Braus G.H."/>
            <person name="Fischer R."/>
            <person name="Frisvad J.C."/>
            <person name="Goldman G.H."/>
            <person name="Houbraken J."/>
            <person name="Oakley B."/>
            <person name="Pocsi I."/>
            <person name="Scazzocchio C."/>
            <person name="Seiboth B."/>
            <person name="vanKuyk P.A."/>
            <person name="Wortman J."/>
            <person name="Dyer P.S."/>
            <person name="Grigoriev I.V."/>
        </authorList>
    </citation>
    <scope>NUCLEOTIDE SEQUENCE [LARGE SCALE GENOMIC DNA]</scope>
    <source>
        <strain evidence="2">CBS 106.47</strain>
    </source>
</reference>
<dbReference type="VEuPathDB" id="FungiDB:ASPFODRAFT_204660"/>
<sequence length="105" mass="12540">MQKIELKRKSIKYDPSETYWRIVCINMALHLAKRKEAPVDPSRLFVAAAAYYAYYYYYYYNHNYNYQWTTSLVPLAEEEAKEEEEAEESFEITVFDEAHAAETDL</sequence>
<dbReference type="EMBL" id="KV878238">
    <property type="protein sequence ID" value="OJZ89695.1"/>
    <property type="molecule type" value="Genomic_DNA"/>
</dbReference>
<dbReference type="AlphaFoldDB" id="A0A1M3TSI7"/>
<evidence type="ECO:0000313" key="1">
    <source>
        <dbReference type="EMBL" id="OJZ89695.1"/>
    </source>
</evidence>
<accession>A0A1M3TSI7</accession>
<protein>
    <submittedName>
        <fullName evidence="1">Uncharacterized protein</fullName>
    </submittedName>
</protein>
<proteinExistence type="predicted"/>
<dbReference type="Proteomes" id="UP000184063">
    <property type="component" value="Unassembled WGS sequence"/>
</dbReference>
<organism evidence="1 2">
    <name type="scientific">Aspergillus luchuensis (strain CBS 106.47)</name>
    <dbReference type="NCBI Taxonomy" id="1137211"/>
    <lineage>
        <taxon>Eukaryota</taxon>
        <taxon>Fungi</taxon>
        <taxon>Dikarya</taxon>
        <taxon>Ascomycota</taxon>
        <taxon>Pezizomycotina</taxon>
        <taxon>Eurotiomycetes</taxon>
        <taxon>Eurotiomycetidae</taxon>
        <taxon>Eurotiales</taxon>
        <taxon>Aspergillaceae</taxon>
        <taxon>Aspergillus</taxon>
        <taxon>Aspergillus subgen. Circumdati</taxon>
    </lineage>
</organism>
<name>A0A1M3TSI7_ASPLC</name>
<evidence type="ECO:0000313" key="2">
    <source>
        <dbReference type="Proteomes" id="UP000184063"/>
    </source>
</evidence>